<dbReference type="Gene3D" id="3.40.970.10">
    <property type="entry name" value="Ribonuclease H1, N-terminal domain"/>
    <property type="match status" value="1"/>
</dbReference>
<evidence type="ECO:0000313" key="4">
    <source>
        <dbReference type="Proteomes" id="UP000807025"/>
    </source>
</evidence>
<organism evidence="3 4">
    <name type="scientific">Pleurotus eryngii</name>
    <name type="common">Boletus of the steppes</name>
    <dbReference type="NCBI Taxonomy" id="5323"/>
    <lineage>
        <taxon>Eukaryota</taxon>
        <taxon>Fungi</taxon>
        <taxon>Dikarya</taxon>
        <taxon>Basidiomycota</taxon>
        <taxon>Agaricomycotina</taxon>
        <taxon>Agaricomycetes</taxon>
        <taxon>Agaricomycetidae</taxon>
        <taxon>Agaricales</taxon>
        <taxon>Pleurotineae</taxon>
        <taxon>Pleurotaceae</taxon>
        <taxon>Pleurotus</taxon>
    </lineage>
</organism>
<proteinExistence type="predicted"/>
<reference evidence="3" key="1">
    <citation type="submission" date="2020-11" db="EMBL/GenBank/DDBJ databases">
        <authorList>
            <consortium name="DOE Joint Genome Institute"/>
            <person name="Ahrendt S."/>
            <person name="Riley R."/>
            <person name="Andreopoulos W."/>
            <person name="Labutti K."/>
            <person name="Pangilinan J."/>
            <person name="Ruiz-Duenas F.J."/>
            <person name="Barrasa J.M."/>
            <person name="Sanchez-Garcia M."/>
            <person name="Camarero S."/>
            <person name="Miyauchi S."/>
            <person name="Serrano A."/>
            <person name="Linde D."/>
            <person name="Babiker R."/>
            <person name="Drula E."/>
            <person name="Ayuso-Fernandez I."/>
            <person name="Pacheco R."/>
            <person name="Padilla G."/>
            <person name="Ferreira P."/>
            <person name="Barriuso J."/>
            <person name="Kellner H."/>
            <person name="Castanera R."/>
            <person name="Alfaro M."/>
            <person name="Ramirez L."/>
            <person name="Pisabarro A.G."/>
            <person name="Kuo A."/>
            <person name="Tritt A."/>
            <person name="Lipzen A."/>
            <person name="He G."/>
            <person name="Yan M."/>
            <person name="Ng V."/>
            <person name="Cullen D."/>
            <person name="Martin F."/>
            <person name="Rosso M.-N."/>
            <person name="Henrissat B."/>
            <person name="Hibbett D."/>
            <person name="Martinez A.T."/>
            <person name="Grigoriev I.V."/>
        </authorList>
    </citation>
    <scope>NUCLEOTIDE SEQUENCE</scope>
    <source>
        <strain evidence="3">ATCC 90797</strain>
    </source>
</reference>
<keyword evidence="4" id="KW-1185">Reference proteome</keyword>
<dbReference type="EMBL" id="MU154553">
    <property type="protein sequence ID" value="KAF9496312.1"/>
    <property type="molecule type" value="Genomic_DNA"/>
</dbReference>
<sequence length="185" mass="19182">MNVAELVTLLHQHGISPPGKAEATSGTTDASTAPTSTTDAAADALAIEPEEVTLDTGAGFIRCPNCHSALTMFAAVASSTAASTPAASTATSAPAASTTTSSPVASPPVSATQPSPITSVSRTPCWYAVTCGREIGVFYSWWDGHIKNLVNNVPNWNAVRFATEAEARHYYQLQETARNTLAVAM</sequence>
<dbReference type="InterPro" id="IPR009027">
    <property type="entry name" value="Ribosomal_bL9/RNase_H1_N"/>
</dbReference>
<feature type="compositionally biased region" description="Low complexity" evidence="1">
    <location>
        <begin position="92"/>
        <end position="116"/>
    </location>
</feature>
<evidence type="ECO:0000256" key="1">
    <source>
        <dbReference type="SAM" id="MobiDB-lite"/>
    </source>
</evidence>
<feature type="domain" description="Ribonuclease H1 N-terminal" evidence="2">
    <location>
        <begin position="126"/>
        <end position="170"/>
    </location>
</feature>
<feature type="compositionally biased region" description="Low complexity" evidence="1">
    <location>
        <begin position="21"/>
        <end position="38"/>
    </location>
</feature>
<protein>
    <recommendedName>
        <fullName evidence="2">Ribonuclease H1 N-terminal domain-containing protein</fullName>
    </recommendedName>
</protein>
<feature type="region of interest" description="Disordered" evidence="1">
    <location>
        <begin position="92"/>
        <end position="117"/>
    </location>
</feature>
<evidence type="ECO:0000259" key="2">
    <source>
        <dbReference type="Pfam" id="PF01693"/>
    </source>
</evidence>
<feature type="region of interest" description="Disordered" evidence="1">
    <location>
        <begin position="13"/>
        <end position="38"/>
    </location>
</feature>
<evidence type="ECO:0000313" key="3">
    <source>
        <dbReference type="EMBL" id="KAF9496312.1"/>
    </source>
</evidence>
<accession>A0A9P6D9F8</accession>
<dbReference type="SUPFAM" id="SSF55658">
    <property type="entry name" value="L9 N-domain-like"/>
    <property type="match status" value="1"/>
</dbReference>
<dbReference type="Proteomes" id="UP000807025">
    <property type="component" value="Unassembled WGS sequence"/>
</dbReference>
<dbReference type="Pfam" id="PF01693">
    <property type="entry name" value="Cauli_VI"/>
    <property type="match status" value="1"/>
</dbReference>
<dbReference type="InterPro" id="IPR011320">
    <property type="entry name" value="RNase_H1_N"/>
</dbReference>
<dbReference type="InterPro" id="IPR037056">
    <property type="entry name" value="RNase_H1_N_sf"/>
</dbReference>
<gene>
    <name evidence="3" type="ORF">BDN71DRAFT_1505824</name>
</gene>
<comment type="caution">
    <text evidence="3">The sequence shown here is derived from an EMBL/GenBank/DDBJ whole genome shotgun (WGS) entry which is preliminary data.</text>
</comment>
<dbReference type="OrthoDB" id="3270804at2759"/>
<dbReference type="AlphaFoldDB" id="A0A9P6D9F8"/>
<name>A0A9P6D9F8_PLEER</name>